<keyword evidence="3" id="KW-0731">Sigma factor</keyword>
<evidence type="ECO:0000256" key="5">
    <source>
        <dbReference type="ARBA" id="ARBA00023163"/>
    </source>
</evidence>
<dbReference type="InterPro" id="IPR013325">
    <property type="entry name" value="RNA_pol_sigma_r2"/>
</dbReference>
<dbReference type="PANTHER" id="PTHR43133">
    <property type="entry name" value="RNA POLYMERASE ECF-TYPE SIGMA FACTO"/>
    <property type="match status" value="1"/>
</dbReference>
<dbReference type="Pfam" id="PF08281">
    <property type="entry name" value="Sigma70_r4_2"/>
    <property type="match status" value="1"/>
</dbReference>
<dbReference type="GO" id="GO:0016987">
    <property type="term" value="F:sigma factor activity"/>
    <property type="evidence" value="ECO:0007669"/>
    <property type="project" value="UniProtKB-KW"/>
</dbReference>
<organism evidence="8 9">
    <name type="scientific">Hyphomicrobium album</name>
    <dbReference type="NCBI Taxonomy" id="2665159"/>
    <lineage>
        <taxon>Bacteria</taxon>
        <taxon>Pseudomonadati</taxon>
        <taxon>Pseudomonadota</taxon>
        <taxon>Alphaproteobacteria</taxon>
        <taxon>Hyphomicrobiales</taxon>
        <taxon>Hyphomicrobiaceae</taxon>
        <taxon>Hyphomicrobium</taxon>
    </lineage>
</organism>
<evidence type="ECO:0000256" key="1">
    <source>
        <dbReference type="ARBA" id="ARBA00010641"/>
    </source>
</evidence>
<dbReference type="PANTHER" id="PTHR43133:SF58">
    <property type="entry name" value="ECF RNA POLYMERASE SIGMA FACTOR SIGD"/>
    <property type="match status" value="1"/>
</dbReference>
<dbReference type="InterPro" id="IPR013249">
    <property type="entry name" value="RNA_pol_sigma70_r4_t2"/>
</dbReference>
<comment type="caution">
    <text evidence="8">The sequence shown here is derived from an EMBL/GenBank/DDBJ whole genome shotgun (WGS) entry which is preliminary data.</text>
</comment>
<name>A0A6I3KI92_9HYPH</name>
<dbReference type="SUPFAM" id="SSF88659">
    <property type="entry name" value="Sigma3 and sigma4 domains of RNA polymerase sigma factors"/>
    <property type="match status" value="1"/>
</dbReference>
<dbReference type="InterPro" id="IPR013324">
    <property type="entry name" value="RNA_pol_sigma_r3/r4-like"/>
</dbReference>
<dbReference type="InterPro" id="IPR036388">
    <property type="entry name" value="WH-like_DNA-bd_sf"/>
</dbReference>
<accession>A0A6I3KI92</accession>
<evidence type="ECO:0000259" key="7">
    <source>
        <dbReference type="Pfam" id="PF08281"/>
    </source>
</evidence>
<feature type="domain" description="RNA polymerase sigma factor 70 region 4 type 2" evidence="7">
    <location>
        <begin position="124"/>
        <end position="176"/>
    </location>
</feature>
<dbReference type="GO" id="GO:0006352">
    <property type="term" value="P:DNA-templated transcription initiation"/>
    <property type="evidence" value="ECO:0007669"/>
    <property type="project" value="InterPro"/>
</dbReference>
<dbReference type="Pfam" id="PF04542">
    <property type="entry name" value="Sigma70_r2"/>
    <property type="match status" value="1"/>
</dbReference>
<evidence type="ECO:0000313" key="8">
    <source>
        <dbReference type="EMBL" id="MTD94053.1"/>
    </source>
</evidence>
<dbReference type="Gene3D" id="1.10.10.10">
    <property type="entry name" value="Winged helix-like DNA-binding domain superfamily/Winged helix DNA-binding domain"/>
    <property type="match status" value="1"/>
</dbReference>
<sequence>MAQTQREEEWAALMRAAIDGDAAAYRELLQSLSLSLRSAVRRGFAQAGAPLGDVEDVVQETLLALHLKRNTWDASQPLGPWVRAIARHKLIDALRRRGRRIQVPIDSVLDTLAAEDNTSGVDRQDAERLVEGLKGKQREVVRAIGLDGQSIRDVAQRMQMKEVAVRVALHRGLKTLGARHRKDNDE</sequence>
<feature type="domain" description="RNA polymerase sigma-70 region 2" evidence="6">
    <location>
        <begin position="52"/>
        <end position="100"/>
    </location>
</feature>
<dbReference type="NCBIfam" id="NF009191">
    <property type="entry name" value="PRK12539.1"/>
    <property type="match status" value="1"/>
</dbReference>
<keyword evidence="2" id="KW-0805">Transcription regulation</keyword>
<keyword evidence="4" id="KW-0238">DNA-binding</keyword>
<dbReference type="RefSeq" id="WP_324614921.1">
    <property type="nucleotide sequence ID" value="NZ_WMBQ01000001.1"/>
</dbReference>
<proteinExistence type="inferred from homology"/>
<evidence type="ECO:0000256" key="2">
    <source>
        <dbReference type="ARBA" id="ARBA00023015"/>
    </source>
</evidence>
<dbReference type="EMBL" id="WMBQ01000001">
    <property type="protein sequence ID" value="MTD94053.1"/>
    <property type="molecule type" value="Genomic_DNA"/>
</dbReference>
<dbReference type="Gene3D" id="1.10.1740.10">
    <property type="match status" value="1"/>
</dbReference>
<dbReference type="NCBIfam" id="TIGR02937">
    <property type="entry name" value="sigma70-ECF"/>
    <property type="match status" value="1"/>
</dbReference>
<dbReference type="InterPro" id="IPR039425">
    <property type="entry name" value="RNA_pol_sigma-70-like"/>
</dbReference>
<dbReference type="Proteomes" id="UP000440694">
    <property type="component" value="Unassembled WGS sequence"/>
</dbReference>
<keyword evidence="9" id="KW-1185">Reference proteome</keyword>
<evidence type="ECO:0000256" key="4">
    <source>
        <dbReference type="ARBA" id="ARBA00023125"/>
    </source>
</evidence>
<dbReference type="InterPro" id="IPR014284">
    <property type="entry name" value="RNA_pol_sigma-70_dom"/>
</dbReference>
<dbReference type="NCBIfam" id="NF009165">
    <property type="entry name" value="PRK12512.1"/>
    <property type="match status" value="1"/>
</dbReference>
<reference evidence="8 9" key="1">
    <citation type="submission" date="2019-11" db="EMBL/GenBank/DDBJ databases">
        <title>Identification of a novel strain.</title>
        <authorList>
            <person name="Xu Q."/>
            <person name="Wang G."/>
        </authorList>
    </citation>
    <scope>NUCLEOTIDE SEQUENCE [LARGE SCALE GENOMIC DNA]</scope>
    <source>
        <strain evidence="9">xq</strain>
    </source>
</reference>
<evidence type="ECO:0000256" key="3">
    <source>
        <dbReference type="ARBA" id="ARBA00023082"/>
    </source>
</evidence>
<dbReference type="AlphaFoldDB" id="A0A6I3KI92"/>
<keyword evidence="5" id="KW-0804">Transcription</keyword>
<evidence type="ECO:0000259" key="6">
    <source>
        <dbReference type="Pfam" id="PF04542"/>
    </source>
</evidence>
<protein>
    <submittedName>
        <fullName evidence="8">Sigma-70 family RNA polymerase sigma factor</fullName>
    </submittedName>
</protein>
<gene>
    <name evidence="8" type="ORF">GIW81_06845</name>
</gene>
<dbReference type="GO" id="GO:0003677">
    <property type="term" value="F:DNA binding"/>
    <property type="evidence" value="ECO:0007669"/>
    <property type="project" value="UniProtKB-KW"/>
</dbReference>
<dbReference type="SUPFAM" id="SSF88946">
    <property type="entry name" value="Sigma2 domain of RNA polymerase sigma factors"/>
    <property type="match status" value="1"/>
</dbReference>
<comment type="similarity">
    <text evidence="1">Belongs to the sigma-70 factor family. ECF subfamily.</text>
</comment>
<evidence type="ECO:0000313" key="9">
    <source>
        <dbReference type="Proteomes" id="UP000440694"/>
    </source>
</evidence>
<dbReference type="InterPro" id="IPR007627">
    <property type="entry name" value="RNA_pol_sigma70_r2"/>
</dbReference>